<dbReference type="EMBL" id="FNKY01000001">
    <property type="protein sequence ID" value="SDQ81319.1"/>
    <property type="molecule type" value="Genomic_DNA"/>
</dbReference>
<gene>
    <name evidence="2" type="ORF">SAMN05216402_2394</name>
</gene>
<protein>
    <submittedName>
        <fullName evidence="2">Uncharacterized conserved protein YutE, UPF0331/DUF86 family</fullName>
    </submittedName>
</protein>
<proteinExistence type="predicted"/>
<dbReference type="Proteomes" id="UP000183471">
    <property type="component" value="Unassembled WGS sequence"/>
</dbReference>
<comment type="caution">
    <text evidence="2">The sequence shown here is derived from an EMBL/GenBank/DDBJ whole genome shotgun (WGS) entry which is preliminary data.</text>
</comment>
<dbReference type="RefSeq" id="WP_074632772.1">
    <property type="nucleotide sequence ID" value="NZ_FNKY01000001.1"/>
</dbReference>
<name>A0ABY0TIZ8_9PROT</name>
<feature type="signal peptide" evidence="1">
    <location>
        <begin position="1"/>
        <end position="21"/>
    </location>
</feature>
<keyword evidence="1" id="KW-0732">Signal</keyword>
<reference evidence="2 3" key="1">
    <citation type="submission" date="2016-10" db="EMBL/GenBank/DDBJ databases">
        <authorList>
            <person name="Varghese N."/>
            <person name="Submissions S."/>
        </authorList>
    </citation>
    <scope>NUCLEOTIDE SEQUENCE [LARGE SCALE GENOMIC DNA]</scope>
    <source>
        <strain evidence="2 3">Nl1</strain>
    </source>
</reference>
<feature type="chain" id="PRO_5046878465" evidence="1">
    <location>
        <begin position="22"/>
        <end position="149"/>
    </location>
</feature>
<evidence type="ECO:0000313" key="2">
    <source>
        <dbReference type="EMBL" id="SDQ81319.1"/>
    </source>
</evidence>
<organism evidence="2 3">
    <name type="scientific">Nitrosospira multiformis</name>
    <dbReference type="NCBI Taxonomy" id="1231"/>
    <lineage>
        <taxon>Bacteria</taxon>
        <taxon>Pseudomonadati</taxon>
        <taxon>Pseudomonadota</taxon>
        <taxon>Betaproteobacteria</taxon>
        <taxon>Nitrosomonadales</taxon>
        <taxon>Nitrosomonadaceae</taxon>
        <taxon>Nitrosospira</taxon>
    </lineage>
</organism>
<evidence type="ECO:0000256" key="1">
    <source>
        <dbReference type="SAM" id="SignalP"/>
    </source>
</evidence>
<accession>A0ABY0TIZ8</accession>
<evidence type="ECO:0000313" key="3">
    <source>
        <dbReference type="Proteomes" id="UP000183471"/>
    </source>
</evidence>
<keyword evidence="3" id="KW-1185">Reference proteome</keyword>
<sequence length="149" mass="17062">MKPIILALFLLGSSMAGSALAQTASNPYPKVAPPIPNPRVAQLEMALNHVQQEQQAVYQQFQMTQELRRNEIQQNYPQGIQPADSMAAYAMGGLKDNPPQSYDDNVRMQRERQERIEQYTRDLNRLYSRYAELGEQKRVLLDQLIDLAK</sequence>